<evidence type="ECO:0000256" key="11">
    <source>
        <dbReference type="ARBA" id="ARBA00048988"/>
    </source>
</evidence>
<evidence type="ECO:0000256" key="12">
    <source>
        <dbReference type="HAMAP-Rule" id="MF_00983"/>
    </source>
</evidence>
<comment type="cofactor">
    <cofactor evidence="12">
        <name>Zn(2+)</name>
        <dbReference type="ChEBI" id="CHEBI:29105"/>
    </cofactor>
    <text evidence="12">Binds 2 zinc ions per subunit.</text>
</comment>
<dbReference type="PROSITE" id="PS51192">
    <property type="entry name" value="HELICASE_ATP_BIND_1"/>
    <property type="match status" value="1"/>
</dbReference>
<sequence length="911" mass="102861">MIRMEFYRAGKEDTGQLRRLAYESEAYWGYDAAFMEAFEKQYNITEDFVMTNPAYAAADSQGLLGFWGLAQRDSKWCLEYFYVNANRIKTGLGKSLWNHLTGWCKENQIGELEFVTSPQAVGFYEKMGAVAVGEKKSPIDGRPIPNLRCSMAPKYANIIIDISHENVDRTFQYRIPDGLRGKLQAGQQVMIPFGFGSRQRKGYVVELTDQVEYNECKLKEIAGVVQGSVTAQSQLISLAWWMKERYGSTMNQALKTVLPVKQKIKEAPKRQICCLLNPDKLQQAVREAEKKHYKARLRLLAALQASPIIPYDEAMTRLSLTRAALRPLEEAGAIKIKVVEKYRNPLLKMQRLSRQDGSGVSAWAPGPALNEAQSHIVRSILSDYGRNICRTYLIHGVTGSGKTEVYMELISYVLSVRRQVILLIPEISLTWQTVMRFYDRFGDRVSIMNSRMSLGERYDQYERARTGDIDIMIGPRSALFAPFADLGLIIIDEEHENAYKSELSPRYDAREVAARRAAVSHASLILGSATPSLESYTKALKGEYGLFTMKDRAKEDARLPQVEIVDLREELKAGNRSIFSRRLQERIRERLQRKEQVMLFINRRGFANFVSCRSCGEALKCPHCDVTLTLHRNGRMMCHYCGYTIRQPGSCPACGSSYIAPFGTGTQKIEAMAAELFPEARLLRMDLDTTSKKGAHQEILSAFARGEADILIGTQMIVKGHDFPNVTLVGALAADLSLYASDYRSGEQTFELLTQAAGRAGRGALAGSVVIQTYQPDHYSIVTAASQDYEAFYRQEMAYRRLLGYPPAAALLTIQIACPREAFLEETAQRLQRLMAQWQKEREREGAFDCKDLQLIGPVNASIYKVNDIYRKILYIKHENCDILIQIRKAAEACLKGAEGREGLSVQYDLT</sequence>
<evidence type="ECO:0000259" key="15">
    <source>
        <dbReference type="PROSITE" id="PS51194"/>
    </source>
</evidence>
<keyword evidence="1 12" id="KW-0639">Primosome</keyword>
<dbReference type="GO" id="GO:0016747">
    <property type="term" value="F:acyltransferase activity, transferring groups other than amino-acyl groups"/>
    <property type="evidence" value="ECO:0007669"/>
    <property type="project" value="InterPro"/>
</dbReference>
<feature type="binding site" evidence="12">
    <location>
        <position position="641"/>
    </location>
    <ligand>
        <name>Zn(2+)</name>
        <dbReference type="ChEBI" id="CHEBI:29105"/>
        <label>2</label>
    </ligand>
</feature>
<evidence type="ECO:0000259" key="13">
    <source>
        <dbReference type="PROSITE" id="PS51186"/>
    </source>
</evidence>
<name>A0A7X2NML0_9CLOT</name>
<keyword evidence="3 12" id="KW-0479">Metal-binding</keyword>
<keyword evidence="6 12" id="KW-0347">Helicase</keyword>
<dbReference type="PROSITE" id="PS51186">
    <property type="entry name" value="GNAT"/>
    <property type="match status" value="1"/>
</dbReference>
<comment type="catalytic activity">
    <reaction evidence="12">
        <text>Couples ATP hydrolysis with the unwinding of duplex DNA by translocating in the 3'-5' direction.</text>
        <dbReference type="EC" id="5.6.2.4"/>
    </reaction>
</comment>
<evidence type="ECO:0000256" key="5">
    <source>
        <dbReference type="ARBA" id="ARBA00022801"/>
    </source>
</evidence>
<protein>
    <recommendedName>
        <fullName evidence="12">Replication restart protein PriA</fullName>
    </recommendedName>
    <alternativeName>
        <fullName evidence="12">ATP-dependent DNA helicase PriA</fullName>
        <ecNumber evidence="12">5.6.2.4</ecNumber>
    </alternativeName>
    <alternativeName>
        <fullName evidence="12">DNA 3'-5' helicase PriA</fullName>
    </alternativeName>
</protein>
<dbReference type="EC" id="5.6.2.4" evidence="12"/>
<comment type="subunit">
    <text evidence="12">Component of the replication restart primosome.</text>
</comment>
<dbReference type="InterPro" id="IPR011545">
    <property type="entry name" value="DEAD/DEAH_box_helicase_dom"/>
</dbReference>
<evidence type="ECO:0000256" key="7">
    <source>
        <dbReference type="ARBA" id="ARBA00022833"/>
    </source>
</evidence>
<evidence type="ECO:0000313" key="16">
    <source>
        <dbReference type="EMBL" id="MSS37682.1"/>
    </source>
</evidence>
<dbReference type="InterPro" id="IPR016181">
    <property type="entry name" value="Acyl_CoA_acyltransferase"/>
</dbReference>
<dbReference type="InterPro" id="IPR005259">
    <property type="entry name" value="PriA"/>
</dbReference>
<dbReference type="GO" id="GO:0006302">
    <property type="term" value="P:double-strand break repair"/>
    <property type="evidence" value="ECO:0007669"/>
    <property type="project" value="InterPro"/>
</dbReference>
<dbReference type="InterPro" id="IPR042115">
    <property type="entry name" value="PriA_3primeBD_sf"/>
</dbReference>
<dbReference type="InterPro" id="IPR001650">
    <property type="entry name" value="Helicase_C-like"/>
</dbReference>
<evidence type="ECO:0000256" key="4">
    <source>
        <dbReference type="ARBA" id="ARBA00022741"/>
    </source>
</evidence>
<feature type="binding site" evidence="12">
    <location>
        <position position="654"/>
    </location>
    <ligand>
        <name>Zn(2+)</name>
        <dbReference type="ChEBI" id="CHEBI:29105"/>
        <label>1</label>
    </ligand>
</feature>
<dbReference type="Pfam" id="PF13673">
    <property type="entry name" value="Acetyltransf_10"/>
    <property type="match status" value="1"/>
</dbReference>
<dbReference type="GO" id="GO:0006270">
    <property type="term" value="P:DNA replication initiation"/>
    <property type="evidence" value="ECO:0007669"/>
    <property type="project" value="TreeGrafter"/>
</dbReference>
<dbReference type="InterPro" id="IPR040498">
    <property type="entry name" value="PriA_CRR"/>
</dbReference>
<evidence type="ECO:0000256" key="10">
    <source>
        <dbReference type="ARBA" id="ARBA00023235"/>
    </source>
</evidence>
<evidence type="ECO:0000256" key="6">
    <source>
        <dbReference type="ARBA" id="ARBA00022806"/>
    </source>
</evidence>
<feature type="binding site" evidence="12">
    <location>
        <position position="624"/>
    </location>
    <ligand>
        <name>Zn(2+)</name>
        <dbReference type="ChEBI" id="CHEBI:29105"/>
        <label>2</label>
    </ligand>
</feature>
<evidence type="ECO:0000313" key="17">
    <source>
        <dbReference type="Proteomes" id="UP000429958"/>
    </source>
</evidence>
<comment type="catalytic activity">
    <reaction evidence="11 12">
        <text>ATP + H2O = ADP + phosphate + H(+)</text>
        <dbReference type="Rhea" id="RHEA:13065"/>
        <dbReference type="ChEBI" id="CHEBI:15377"/>
        <dbReference type="ChEBI" id="CHEBI:15378"/>
        <dbReference type="ChEBI" id="CHEBI:30616"/>
        <dbReference type="ChEBI" id="CHEBI:43474"/>
        <dbReference type="ChEBI" id="CHEBI:456216"/>
        <dbReference type="EC" id="5.6.2.4"/>
    </reaction>
</comment>
<dbReference type="EMBL" id="VUMD01000013">
    <property type="protein sequence ID" value="MSS37682.1"/>
    <property type="molecule type" value="Genomic_DNA"/>
</dbReference>
<evidence type="ECO:0000256" key="3">
    <source>
        <dbReference type="ARBA" id="ARBA00022723"/>
    </source>
</evidence>
<evidence type="ECO:0000256" key="1">
    <source>
        <dbReference type="ARBA" id="ARBA00022515"/>
    </source>
</evidence>
<keyword evidence="5 12" id="KW-0378">Hydrolase</keyword>
<dbReference type="Gene3D" id="3.40.630.30">
    <property type="match status" value="1"/>
</dbReference>
<dbReference type="GO" id="GO:0005524">
    <property type="term" value="F:ATP binding"/>
    <property type="evidence" value="ECO:0007669"/>
    <property type="project" value="UniProtKB-UniRule"/>
</dbReference>
<dbReference type="PANTHER" id="PTHR30580">
    <property type="entry name" value="PRIMOSOMAL PROTEIN N"/>
    <property type="match status" value="1"/>
</dbReference>
<evidence type="ECO:0000256" key="8">
    <source>
        <dbReference type="ARBA" id="ARBA00022840"/>
    </source>
</evidence>
<proteinExistence type="inferred from homology"/>
<evidence type="ECO:0000259" key="14">
    <source>
        <dbReference type="PROSITE" id="PS51192"/>
    </source>
</evidence>
<dbReference type="HAMAP" id="MF_00983">
    <property type="entry name" value="PriA"/>
    <property type="match status" value="1"/>
</dbReference>
<evidence type="ECO:0000256" key="9">
    <source>
        <dbReference type="ARBA" id="ARBA00023125"/>
    </source>
</evidence>
<dbReference type="AlphaFoldDB" id="A0A7X2NML0"/>
<dbReference type="GO" id="GO:1990077">
    <property type="term" value="C:primosome complex"/>
    <property type="evidence" value="ECO:0007669"/>
    <property type="project" value="UniProtKB-UniRule"/>
</dbReference>
<dbReference type="GO" id="GO:0016787">
    <property type="term" value="F:hydrolase activity"/>
    <property type="evidence" value="ECO:0007669"/>
    <property type="project" value="UniProtKB-KW"/>
</dbReference>
<dbReference type="Gene3D" id="3.40.50.300">
    <property type="entry name" value="P-loop containing nucleotide triphosphate hydrolases"/>
    <property type="match status" value="2"/>
</dbReference>
<feature type="binding site" evidence="12">
    <location>
        <position position="612"/>
    </location>
    <ligand>
        <name>Zn(2+)</name>
        <dbReference type="ChEBI" id="CHEBI:29105"/>
        <label>1</label>
    </ligand>
</feature>
<dbReference type="SMART" id="SM00487">
    <property type="entry name" value="DEXDc"/>
    <property type="match status" value="1"/>
</dbReference>
<dbReference type="SMART" id="SM00490">
    <property type="entry name" value="HELICc"/>
    <property type="match status" value="1"/>
</dbReference>
<gene>
    <name evidence="12 16" type="primary">priA</name>
    <name evidence="16" type="ORF">FYJ39_14145</name>
</gene>
<feature type="binding site" evidence="12">
    <location>
        <position position="621"/>
    </location>
    <ligand>
        <name>Zn(2+)</name>
        <dbReference type="ChEBI" id="CHEBI:29105"/>
        <label>2</label>
    </ligand>
</feature>
<comment type="function">
    <text evidence="12">Initiates the restart of stalled replication forks, which reloads the replicative helicase on sites other than the origin of replication. Recognizes and binds to abandoned replication forks and remodels them to uncover a helicase loading site. Promotes assembly of the primosome at these replication forks.</text>
</comment>
<feature type="binding site" evidence="12">
    <location>
        <position position="615"/>
    </location>
    <ligand>
        <name>Zn(2+)</name>
        <dbReference type="ChEBI" id="CHEBI:29105"/>
        <label>1</label>
    </ligand>
</feature>
<feature type="domain" description="Helicase ATP-binding" evidence="14">
    <location>
        <begin position="383"/>
        <end position="549"/>
    </location>
</feature>
<keyword evidence="10 12" id="KW-0413">Isomerase</keyword>
<comment type="similarity">
    <text evidence="12">Belongs to the helicase family. PriA subfamily.</text>
</comment>
<dbReference type="GO" id="GO:0006310">
    <property type="term" value="P:DNA recombination"/>
    <property type="evidence" value="ECO:0007669"/>
    <property type="project" value="InterPro"/>
</dbReference>
<dbReference type="Pfam" id="PF17764">
    <property type="entry name" value="PriA_3primeBD"/>
    <property type="match status" value="1"/>
</dbReference>
<dbReference type="Pfam" id="PF00270">
    <property type="entry name" value="DEAD"/>
    <property type="match status" value="1"/>
</dbReference>
<dbReference type="GO" id="GO:0008270">
    <property type="term" value="F:zinc ion binding"/>
    <property type="evidence" value="ECO:0007669"/>
    <property type="project" value="UniProtKB-UniRule"/>
</dbReference>
<dbReference type="InterPro" id="IPR014001">
    <property type="entry name" value="Helicase_ATP-bd"/>
</dbReference>
<accession>A0A7X2NML0</accession>
<dbReference type="Gene3D" id="3.40.1440.60">
    <property type="entry name" value="PriA, 3(prime) DNA-binding domain"/>
    <property type="match status" value="1"/>
</dbReference>
<dbReference type="Proteomes" id="UP000429958">
    <property type="component" value="Unassembled WGS sequence"/>
</dbReference>
<dbReference type="SUPFAM" id="SSF55729">
    <property type="entry name" value="Acyl-CoA N-acyltransferases (Nat)"/>
    <property type="match status" value="1"/>
</dbReference>
<keyword evidence="4 12" id="KW-0547">Nucleotide-binding</keyword>
<dbReference type="InterPro" id="IPR000182">
    <property type="entry name" value="GNAT_dom"/>
</dbReference>
<dbReference type="GO" id="GO:0006269">
    <property type="term" value="P:DNA replication, synthesis of primer"/>
    <property type="evidence" value="ECO:0007669"/>
    <property type="project" value="UniProtKB-KW"/>
</dbReference>
<keyword evidence="17" id="KW-1185">Reference proteome</keyword>
<reference evidence="16 17" key="1">
    <citation type="submission" date="2019-08" db="EMBL/GenBank/DDBJ databases">
        <title>In-depth cultivation of the pig gut microbiome towards novel bacterial diversity and tailored functional studies.</title>
        <authorList>
            <person name="Wylensek D."/>
            <person name="Hitch T.C.A."/>
            <person name="Clavel T."/>
        </authorList>
    </citation>
    <scope>NUCLEOTIDE SEQUENCE [LARGE SCALE GENOMIC DNA]</scope>
    <source>
        <strain evidence="16 17">WCA-389-WT-23D1</strain>
    </source>
</reference>
<keyword evidence="7 12" id="KW-0862">Zinc</keyword>
<dbReference type="Pfam" id="PF18319">
    <property type="entry name" value="Zn_ribbon_PriA"/>
    <property type="match status" value="1"/>
</dbReference>
<feature type="domain" description="Helicase C-terminal" evidence="15">
    <location>
        <begin position="644"/>
        <end position="800"/>
    </location>
</feature>
<keyword evidence="9 12" id="KW-0238">DNA-binding</keyword>
<feature type="binding site" evidence="12">
    <location>
        <position position="638"/>
    </location>
    <ligand>
        <name>Zn(2+)</name>
        <dbReference type="ChEBI" id="CHEBI:29105"/>
        <label>2</label>
    </ligand>
</feature>
<keyword evidence="2 12" id="KW-0235">DNA replication</keyword>
<dbReference type="CDD" id="cd18804">
    <property type="entry name" value="SF2_C_priA"/>
    <property type="match status" value="1"/>
</dbReference>
<dbReference type="FunFam" id="3.40.50.300:FF:000489">
    <property type="entry name" value="Primosome assembly protein PriA"/>
    <property type="match status" value="1"/>
</dbReference>
<feature type="binding site" evidence="12">
    <location>
        <position position="651"/>
    </location>
    <ligand>
        <name>Zn(2+)</name>
        <dbReference type="ChEBI" id="CHEBI:29105"/>
        <label>1</label>
    </ligand>
</feature>
<dbReference type="PROSITE" id="PS51194">
    <property type="entry name" value="HELICASE_CTER"/>
    <property type="match status" value="1"/>
</dbReference>
<feature type="domain" description="N-acetyltransferase" evidence="13">
    <location>
        <begin position="4"/>
        <end position="156"/>
    </location>
</feature>
<comment type="caution">
    <text evidence="16">The sequence shown here is derived from an EMBL/GenBank/DDBJ whole genome shotgun (WGS) entry which is preliminary data.</text>
</comment>
<evidence type="ECO:0000256" key="2">
    <source>
        <dbReference type="ARBA" id="ARBA00022705"/>
    </source>
</evidence>
<dbReference type="Pfam" id="PF00271">
    <property type="entry name" value="Helicase_C"/>
    <property type="match status" value="1"/>
</dbReference>
<dbReference type="InterPro" id="IPR027417">
    <property type="entry name" value="P-loop_NTPase"/>
</dbReference>
<dbReference type="SUPFAM" id="SSF52540">
    <property type="entry name" value="P-loop containing nucleoside triphosphate hydrolases"/>
    <property type="match status" value="2"/>
</dbReference>
<dbReference type="GO" id="GO:0003677">
    <property type="term" value="F:DNA binding"/>
    <property type="evidence" value="ECO:0007669"/>
    <property type="project" value="UniProtKB-UniRule"/>
</dbReference>
<organism evidence="16 17">
    <name type="scientific">Clostridium porci</name>
    <dbReference type="NCBI Taxonomy" id="2605778"/>
    <lineage>
        <taxon>Bacteria</taxon>
        <taxon>Bacillati</taxon>
        <taxon>Bacillota</taxon>
        <taxon>Clostridia</taxon>
        <taxon>Eubacteriales</taxon>
        <taxon>Clostridiaceae</taxon>
        <taxon>Clostridium</taxon>
    </lineage>
</organism>
<dbReference type="PANTHER" id="PTHR30580:SF0">
    <property type="entry name" value="PRIMOSOMAL PROTEIN N"/>
    <property type="match status" value="1"/>
</dbReference>
<dbReference type="GO" id="GO:0043138">
    <property type="term" value="F:3'-5' DNA helicase activity"/>
    <property type="evidence" value="ECO:0007669"/>
    <property type="project" value="UniProtKB-EC"/>
</dbReference>
<dbReference type="InterPro" id="IPR041222">
    <property type="entry name" value="PriA_3primeBD"/>
</dbReference>
<keyword evidence="8 12" id="KW-0067">ATP-binding</keyword>
<dbReference type="NCBIfam" id="TIGR00595">
    <property type="entry name" value="priA"/>
    <property type="match status" value="1"/>
</dbReference>